<dbReference type="Pfam" id="PF00620">
    <property type="entry name" value="RhoGAP"/>
    <property type="match status" value="1"/>
</dbReference>
<accession>A0A2I0T188</accession>
<dbReference type="InterPro" id="IPR008936">
    <property type="entry name" value="Rho_GTPase_activation_prot"/>
</dbReference>
<dbReference type="EMBL" id="KZ526028">
    <property type="protein sequence ID" value="PKU27559.1"/>
    <property type="molecule type" value="Genomic_DNA"/>
</dbReference>
<dbReference type="AlphaFoldDB" id="A0A2I0T188"/>
<reference evidence="3" key="1">
    <citation type="submission" date="2017-11" db="EMBL/GenBank/DDBJ databases">
        <authorList>
            <person name="Lima N.C."/>
            <person name="Parody-Merino A.M."/>
            <person name="Battley P.F."/>
            <person name="Fidler A.E."/>
            <person name="Prosdocimi F."/>
        </authorList>
    </citation>
    <scope>NUCLEOTIDE SEQUENCE [LARGE SCALE GENOMIC DNA]</scope>
</reference>
<keyword evidence="3" id="KW-1185">Reference proteome</keyword>
<feature type="domain" description="Rho-GAP" evidence="1">
    <location>
        <begin position="1"/>
        <end position="99"/>
    </location>
</feature>
<gene>
    <name evidence="2" type="ORF">llap_22137</name>
</gene>
<dbReference type="PANTHER" id="PTHR23179:SF26">
    <property type="entry name" value="T-CELL ACTIVATION RHO GTPASE-ACTIVATING PROTEIN"/>
    <property type="match status" value="1"/>
</dbReference>
<evidence type="ECO:0000313" key="3">
    <source>
        <dbReference type="Proteomes" id="UP000233556"/>
    </source>
</evidence>
<dbReference type="GO" id="GO:0007165">
    <property type="term" value="P:signal transduction"/>
    <property type="evidence" value="ECO:0007669"/>
    <property type="project" value="InterPro"/>
</dbReference>
<dbReference type="Gene3D" id="1.10.555.10">
    <property type="entry name" value="Rho GTPase activation protein"/>
    <property type="match status" value="1"/>
</dbReference>
<dbReference type="PANTHER" id="PTHR23179">
    <property type="entry name" value="T-CELL ACTIVATION RHO GTPASE ACTIVATING PROTEIN-RELATED"/>
    <property type="match status" value="1"/>
</dbReference>
<dbReference type="OrthoDB" id="27389at2759"/>
<sequence length="140" mass="15412">MGALQVTSRQEKLAALKEVACKLPKANLLLLKHLLSLLQNISKYVATSRMTARNLAICVGPNLLSPPEEHTLSLDTLAQVTQKVTQLVEFLIEHHRELFEEEVAGLAGASGEEVPAQWVEAETAEDAKLFTRKQEAETNP</sequence>
<organism evidence="2 3">
    <name type="scientific">Limosa lapponica baueri</name>
    <dbReference type="NCBI Taxonomy" id="1758121"/>
    <lineage>
        <taxon>Eukaryota</taxon>
        <taxon>Metazoa</taxon>
        <taxon>Chordata</taxon>
        <taxon>Craniata</taxon>
        <taxon>Vertebrata</taxon>
        <taxon>Euteleostomi</taxon>
        <taxon>Archelosauria</taxon>
        <taxon>Archosauria</taxon>
        <taxon>Dinosauria</taxon>
        <taxon>Saurischia</taxon>
        <taxon>Theropoda</taxon>
        <taxon>Coelurosauria</taxon>
        <taxon>Aves</taxon>
        <taxon>Neognathae</taxon>
        <taxon>Neoaves</taxon>
        <taxon>Charadriiformes</taxon>
        <taxon>Scolopacidae</taxon>
        <taxon>Limosa</taxon>
    </lineage>
</organism>
<proteinExistence type="predicted"/>
<name>A0A2I0T188_LIMLA</name>
<dbReference type="GO" id="GO:0005096">
    <property type="term" value="F:GTPase activator activity"/>
    <property type="evidence" value="ECO:0007669"/>
    <property type="project" value="TreeGrafter"/>
</dbReference>
<dbReference type="PROSITE" id="PS50238">
    <property type="entry name" value="RHOGAP"/>
    <property type="match status" value="1"/>
</dbReference>
<protein>
    <recommendedName>
        <fullName evidence="1">Rho-GAP domain-containing protein</fullName>
    </recommendedName>
</protein>
<reference evidence="3" key="2">
    <citation type="submission" date="2017-12" db="EMBL/GenBank/DDBJ databases">
        <title>Genome sequence of the Bar-tailed Godwit (Limosa lapponica baueri).</title>
        <authorList>
            <person name="Lima N.C.B."/>
            <person name="Parody-Merino A.M."/>
            <person name="Battley P.F."/>
            <person name="Fidler A.E."/>
            <person name="Prosdocimi F."/>
        </authorList>
    </citation>
    <scope>NUCLEOTIDE SEQUENCE [LARGE SCALE GENOMIC DNA]</scope>
</reference>
<evidence type="ECO:0000259" key="1">
    <source>
        <dbReference type="PROSITE" id="PS50238"/>
    </source>
</evidence>
<evidence type="ECO:0000313" key="2">
    <source>
        <dbReference type="EMBL" id="PKU27559.1"/>
    </source>
</evidence>
<dbReference type="Proteomes" id="UP000233556">
    <property type="component" value="Unassembled WGS sequence"/>
</dbReference>
<dbReference type="SUPFAM" id="SSF48350">
    <property type="entry name" value="GTPase activation domain, GAP"/>
    <property type="match status" value="1"/>
</dbReference>
<dbReference type="InterPro" id="IPR000198">
    <property type="entry name" value="RhoGAP_dom"/>
</dbReference>